<evidence type="ECO:0000313" key="3">
    <source>
        <dbReference type="Proteomes" id="UP000014680"/>
    </source>
</evidence>
<dbReference type="OMA" id="QIYFETH"/>
<name>A0A0A1TZX7_ENTIV</name>
<dbReference type="VEuPathDB" id="AmoebaDB:EIN_093060"/>
<dbReference type="Pfam" id="PF07714">
    <property type="entry name" value="PK_Tyr_Ser-Thr"/>
    <property type="match status" value="1"/>
</dbReference>
<feature type="non-terminal residue" evidence="2">
    <location>
        <position position="1"/>
    </location>
</feature>
<evidence type="ECO:0000259" key="1">
    <source>
        <dbReference type="PROSITE" id="PS50011"/>
    </source>
</evidence>
<gene>
    <name evidence="2" type="ORF">EIN_093060</name>
</gene>
<protein>
    <submittedName>
        <fullName evidence="2">Tyrosine kinase, putative</fullName>
    </submittedName>
</protein>
<dbReference type="InterPro" id="IPR000719">
    <property type="entry name" value="Prot_kinase_dom"/>
</dbReference>
<organism evidence="2 3">
    <name type="scientific">Entamoeba invadens IP1</name>
    <dbReference type="NCBI Taxonomy" id="370355"/>
    <lineage>
        <taxon>Eukaryota</taxon>
        <taxon>Amoebozoa</taxon>
        <taxon>Evosea</taxon>
        <taxon>Archamoebae</taxon>
        <taxon>Mastigamoebida</taxon>
        <taxon>Entamoebidae</taxon>
        <taxon>Entamoeba</taxon>
    </lineage>
</organism>
<proteinExistence type="predicted"/>
<dbReference type="PROSITE" id="PS50011">
    <property type="entry name" value="PROTEIN_KINASE_DOM"/>
    <property type="match status" value="1"/>
</dbReference>
<sequence>IAYFYGAVFVPNKICLVTQFAEYGSLQNLMNNNKKTQEINIKVKTKICLDSSKGISYLHENGIIHRDIKPDNILVFTLDPATNIIAKLTDFGSARNVNTMITDMTFTKGIGTPVYMAPEVLKQEKYTKSADVYSFSITMYECFGWSEAYNTKRFHFSWNIAEFVVSGNRLERREEIPEEIYEMIQMCWNQNPRDRCTIQSVIYCLQIYFETH</sequence>
<dbReference type="EMBL" id="KB206860">
    <property type="protein sequence ID" value="ELP87179.1"/>
    <property type="molecule type" value="Genomic_DNA"/>
</dbReference>
<dbReference type="InterPro" id="IPR001245">
    <property type="entry name" value="Ser-Thr/Tyr_kinase_cat_dom"/>
</dbReference>
<dbReference type="KEGG" id="eiv:EIN_093060"/>
<feature type="domain" description="Protein kinase" evidence="1">
    <location>
        <begin position="1"/>
        <end position="209"/>
    </location>
</feature>
<dbReference type="InterPro" id="IPR008271">
    <property type="entry name" value="Ser/Thr_kinase_AS"/>
</dbReference>
<reference evidence="2 3" key="1">
    <citation type="submission" date="2012-10" db="EMBL/GenBank/DDBJ databases">
        <authorList>
            <person name="Zafar N."/>
            <person name="Inman J."/>
            <person name="Hall N."/>
            <person name="Lorenzi H."/>
            <person name="Caler E."/>
        </authorList>
    </citation>
    <scope>NUCLEOTIDE SEQUENCE [LARGE SCALE GENOMIC DNA]</scope>
    <source>
        <strain evidence="2 3">IP1</strain>
    </source>
</reference>
<dbReference type="PANTHER" id="PTHR45756:SF1">
    <property type="entry name" value="PROTEIN KINASE DOMAIN CONTAINING PROTEIN"/>
    <property type="match status" value="1"/>
</dbReference>
<dbReference type="InterPro" id="IPR053215">
    <property type="entry name" value="TKL_Ser/Thr_kinase"/>
</dbReference>
<dbReference type="OrthoDB" id="339325at2759"/>
<keyword evidence="2" id="KW-0808">Transferase</keyword>
<dbReference type="Proteomes" id="UP000014680">
    <property type="component" value="Unassembled WGS sequence"/>
</dbReference>
<dbReference type="PRINTS" id="PR00109">
    <property type="entry name" value="TYRKINASE"/>
</dbReference>
<dbReference type="GO" id="GO:0004672">
    <property type="term" value="F:protein kinase activity"/>
    <property type="evidence" value="ECO:0007669"/>
    <property type="project" value="InterPro"/>
</dbReference>
<evidence type="ECO:0000313" key="2">
    <source>
        <dbReference type="EMBL" id="ELP87179.1"/>
    </source>
</evidence>
<dbReference type="SMART" id="SM00220">
    <property type="entry name" value="S_TKc"/>
    <property type="match status" value="1"/>
</dbReference>
<dbReference type="GeneID" id="14886296"/>
<dbReference type="GO" id="GO:0005524">
    <property type="term" value="F:ATP binding"/>
    <property type="evidence" value="ECO:0007669"/>
    <property type="project" value="InterPro"/>
</dbReference>
<keyword evidence="2" id="KW-0418">Kinase</keyword>
<keyword evidence="3" id="KW-1185">Reference proteome</keyword>
<dbReference type="InterPro" id="IPR011009">
    <property type="entry name" value="Kinase-like_dom_sf"/>
</dbReference>
<dbReference type="Gene3D" id="1.10.510.10">
    <property type="entry name" value="Transferase(Phosphotransferase) domain 1"/>
    <property type="match status" value="1"/>
</dbReference>
<accession>A0A0A1TZX7</accession>
<dbReference type="PROSITE" id="PS00108">
    <property type="entry name" value="PROTEIN_KINASE_ST"/>
    <property type="match status" value="1"/>
</dbReference>
<dbReference type="AlphaFoldDB" id="A0A0A1TZX7"/>
<dbReference type="PANTHER" id="PTHR45756">
    <property type="entry name" value="PALMITOYLTRANSFERASE"/>
    <property type="match status" value="1"/>
</dbReference>
<dbReference type="RefSeq" id="XP_004253950.1">
    <property type="nucleotide sequence ID" value="XM_004253902.1"/>
</dbReference>
<dbReference type="SUPFAM" id="SSF56112">
    <property type="entry name" value="Protein kinase-like (PK-like)"/>
    <property type="match status" value="1"/>
</dbReference>